<dbReference type="EMBL" id="LYOS01000006">
    <property type="protein sequence ID" value="OFV67235.1"/>
    <property type="molecule type" value="Genomic_DNA"/>
</dbReference>
<sequence>MGFDRGTKEDDQNRKDDCKLAEVDMVSEEWVWRELIGYGKESKR</sequence>
<accession>A0A1F2P878</accession>
<dbReference type="Proteomes" id="UP000186940">
    <property type="component" value="Unassembled WGS sequence"/>
</dbReference>
<evidence type="ECO:0000313" key="1">
    <source>
        <dbReference type="EMBL" id="OFV67235.1"/>
    </source>
</evidence>
<keyword evidence="2" id="KW-1185">Reference proteome</keyword>
<reference evidence="1" key="1">
    <citation type="submission" date="2016-05" db="EMBL/GenBank/DDBJ databases">
        <title>Microbial consortia oxidize butane by reversing methanogenesis.</title>
        <authorList>
            <person name="Laso-Perez R."/>
            <person name="Richter M."/>
            <person name="Wegener G."/>
            <person name="Musat F."/>
        </authorList>
    </citation>
    <scope>NUCLEOTIDE SEQUENCE [LARGE SCALE GENOMIC DNA]</scope>
    <source>
        <strain evidence="1">BOX2</strain>
    </source>
</reference>
<organism evidence="1 2">
    <name type="scientific">Candidatus Syntropharchaeum caldarium</name>
    <dbReference type="NCBI Taxonomy" id="1838285"/>
    <lineage>
        <taxon>Archaea</taxon>
        <taxon>Methanobacteriati</taxon>
        <taxon>Methanobacteriota</taxon>
        <taxon>Stenosarchaea group</taxon>
        <taxon>Methanomicrobia</taxon>
        <taxon>Methanosarcinales</taxon>
        <taxon>ANME-2 cluster</taxon>
        <taxon>Candidatus Syntropharchaeum</taxon>
    </lineage>
</organism>
<gene>
    <name evidence="1" type="ORF">SCAL_001677</name>
</gene>
<comment type="caution">
    <text evidence="1">The sequence shown here is derived from an EMBL/GenBank/DDBJ whole genome shotgun (WGS) entry which is preliminary data.</text>
</comment>
<name>A0A1F2P878_9EURY</name>
<proteinExistence type="predicted"/>
<protein>
    <submittedName>
        <fullName evidence="1">Uncharacterized protein</fullName>
    </submittedName>
</protein>
<dbReference type="AlphaFoldDB" id="A0A1F2P878"/>
<evidence type="ECO:0000313" key="2">
    <source>
        <dbReference type="Proteomes" id="UP000186940"/>
    </source>
</evidence>